<keyword evidence="2" id="KW-1185">Reference proteome</keyword>
<dbReference type="OrthoDB" id="8594232at2"/>
<reference evidence="1 2" key="1">
    <citation type="journal article" date="2016" name="Gene">
        <title>PacBio SMRT assembly of a complex multi-replicon genome reveals chlorocatechol degradative operon in a region of genome plasticity.</title>
        <authorList>
            <person name="Ricker N."/>
            <person name="Shen S.Y."/>
            <person name="Goordial J."/>
            <person name="Jin S."/>
            <person name="Fulthorpe R.R."/>
        </authorList>
    </citation>
    <scope>NUCLEOTIDE SEQUENCE [LARGE SCALE GENOMIC DNA]</scope>
    <source>
        <strain evidence="1 2">OLGA172</strain>
    </source>
</reference>
<dbReference type="STRING" id="1804984.AYM40_02860"/>
<dbReference type="AlphaFoldDB" id="A0A167VSE8"/>
<organism evidence="1 2">
    <name type="scientific">Paraburkholderia phytofirmans OLGA172</name>
    <dbReference type="NCBI Taxonomy" id="1417228"/>
    <lineage>
        <taxon>Bacteria</taxon>
        <taxon>Pseudomonadati</taxon>
        <taxon>Pseudomonadota</taxon>
        <taxon>Betaproteobacteria</taxon>
        <taxon>Burkholderiales</taxon>
        <taxon>Burkholderiaceae</taxon>
        <taxon>Paraburkholderia</taxon>
    </lineage>
</organism>
<evidence type="ECO:0000313" key="1">
    <source>
        <dbReference type="EMBL" id="ANB71427.1"/>
    </source>
</evidence>
<name>A0A167VSE8_9BURK</name>
<proteinExistence type="predicted"/>
<accession>A0A167VSE8</accession>
<dbReference type="KEGG" id="buz:AYM40_02860"/>
<evidence type="ECO:0008006" key="3">
    <source>
        <dbReference type="Google" id="ProtNLM"/>
    </source>
</evidence>
<protein>
    <recommendedName>
        <fullName evidence="3">PAAR domain-containing protein</fullName>
    </recommendedName>
</protein>
<dbReference type="RefSeq" id="WP_063494898.1">
    <property type="nucleotide sequence ID" value="NZ_CP014578.1"/>
</dbReference>
<dbReference type="Proteomes" id="UP000076852">
    <property type="component" value="Chromosome 1"/>
</dbReference>
<dbReference type="EMBL" id="CP014578">
    <property type="protein sequence ID" value="ANB71427.1"/>
    <property type="molecule type" value="Genomic_DNA"/>
</dbReference>
<evidence type="ECO:0000313" key="2">
    <source>
        <dbReference type="Proteomes" id="UP000076852"/>
    </source>
</evidence>
<gene>
    <name evidence="1" type="ORF">AYM40_02860</name>
</gene>
<sequence>MAGTYYAAVEGDPLTSGKGSQVFASGHCGTITDESGRPRRMVFIGDPAYCQACDSQGVIIGGAGVSGARRMIDLVNGGRRQAVGGDWVSCKCPDHPRIIAIYGRRWIIRDDGDAAPSRARETPAPRLIYDEQFTLKDGNGQPLPNVRYRVRNGATVVASGVTDANGCTQRINTEGALRLTLEVDAHEGSA</sequence>